<proteinExistence type="predicted"/>
<dbReference type="AlphaFoldDB" id="A0A1B6EUE8"/>
<organism evidence="2">
    <name type="scientific">Cuerna arida</name>
    <dbReference type="NCBI Taxonomy" id="1464854"/>
    <lineage>
        <taxon>Eukaryota</taxon>
        <taxon>Metazoa</taxon>
        <taxon>Ecdysozoa</taxon>
        <taxon>Arthropoda</taxon>
        <taxon>Hexapoda</taxon>
        <taxon>Insecta</taxon>
        <taxon>Pterygota</taxon>
        <taxon>Neoptera</taxon>
        <taxon>Paraneoptera</taxon>
        <taxon>Hemiptera</taxon>
        <taxon>Auchenorrhyncha</taxon>
        <taxon>Membracoidea</taxon>
        <taxon>Cicadellidae</taxon>
        <taxon>Cicadellinae</taxon>
        <taxon>Proconiini</taxon>
        <taxon>Cuerna</taxon>
    </lineage>
</organism>
<reference evidence="2" key="1">
    <citation type="submission" date="2015-11" db="EMBL/GenBank/DDBJ databases">
        <title>De novo transcriptome assembly of four potential Pierce s Disease insect vectors from Arizona vineyards.</title>
        <authorList>
            <person name="Tassone E.E."/>
        </authorList>
    </citation>
    <scope>NUCLEOTIDE SEQUENCE</scope>
</reference>
<evidence type="ECO:0000313" key="2">
    <source>
        <dbReference type="EMBL" id="JAS41582.1"/>
    </source>
</evidence>
<gene>
    <name evidence="2" type="ORF">g.7354</name>
</gene>
<dbReference type="EMBL" id="GECZ01028187">
    <property type="protein sequence ID" value="JAS41582.1"/>
    <property type="molecule type" value="Transcribed_RNA"/>
</dbReference>
<feature type="region of interest" description="Disordered" evidence="1">
    <location>
        <begin position="1"/>
        <end position="25"/>
    </location>
</feature>
<sequence length="102" mass="11261">MLRDKGSTNFQRVCGSPGQHSLHPQESNTLAVAAILRAMLDEVANISPEPSVVEVFRRETDSTSSSPSLASDTIDIIEHSDTKILPKYSKGKKETNYIFKKI</sequence>
<protein>
    <submittedName>
        <fullName evidence="2">Uncharacterized protein</fullName>
    </submittedName>
</protein>
<accession>A0A1B6EUE8</accession>
<evidence type="ECO:0000256" key="1">
    <source>
        <dbReference type="SAM" id="MobiDB-lite"/>
    </source>
</evidence>
<name>A0A1B6EUE8_9HEMI</name>